<organism evidence="1 2">
    <name type="scientific">Smittium simulii</name>
    <dbReference type="NCBI Taxonomy" id="133385"/>
    <lineage>
        <taxon>Eukaryota</taxon>
        <taxon>Fungi</taxon>
        <taxon>Fungi incertae sedis</taxon>
        <taxon>Zoopagomycota</taxon>
        <taxon>Kickxellomycotina</taxon>
        <taxon>Harpellomycetes</taxon>
        <taxon>Harpellales</taxon>
        <taxon>Legeriomycetaceae</taxon>
        <taxon>Smittium</taxon>
    </lineage>
</organism>
<evidence type="ECO:0000313" key="2">
    <source>
        <dbReference type="Proteomes" id="UP000245383"/>
    </source>
</evidence>
<dbReference type="EMBL" id="MBFR01000045">
    <property type="protein sequence ID" value="PVU95893.1"/>
    <property type="molecule type" value="Genomic_DNA"/>
</dbReference>
<keyword evidence="2" id="KW-1185">Reference proteome</keyword>
<evidence type="ECO:0000313" key="1">
    <source>
        <dbReference type="EMBL" id="PVU95893.1"/>
    </source>
</evidence>
<reference evidence="1 2" key="1">
    <citation type="journal article" date="2018" name="MBio">
        <title>Comparative Genomics Reveals the Core Gene Toolbox for the Fungus-Insect Symbiosis.</title>
        <authorList>
            <person name="Wang Y."/>
            <person name="Stata M."/>
            <person name="Wang W."/>
            <person name="Stajich J.E."/>
            <person name="White M.M."/>
            <person name="Moncalvo J.M."/>
        </authorList>
    </citation>
    <scope>NUCLEOTIDE SEQUENCE [LARGE SCALE GENOMIC DNA]</scope>
    <source>
        <strain evidence="1 2">SWE-8-4</strain>
    </source>
</reference>
<dbReference type="Proteomes" id="UP000245383">
    <property type="component" value="Unassembled WGS sequence"/>
</dbReference>
<dbReference type="STRING" id="133385.A0A2T9YU76"/>
<dbReference type="AlphaFoldDB" id="A0A2T9YU76"/>
<accession>A0A2T9YU76</accession>
<comment type="caution">
    <text evidence="1">The sequence shown here is derived from an EMBL/GenBank/DDBJ whole genome shotgun (WGS) entry which is preliminary data.</text>
</comment>
<proteinExistence type="predicted"/>
<protein>
    <submittedName>
        <fullName evidence="1">Uncharacterized protein</fullName>
    </submittedName>
</protein>
<name>A0A2T9YU76_9FUNG</name>
<gene>
    <name evidence="1" type="ORF">BB561_001529</name>
</gene>
<sequence length="561" mass="63473">MSPLSDFNQSPQFPDNLLLEMELHLSVCEDFLSDTSSTLKTVSEDHLDQELLNSIEINVKDLDATGSLLSKKLQNTFSTKLQLNDDSNEQFFLRAKNILDCWISTQTLLFSVKKNLNRIQLLVGLGSSISALCDNFKILFQQSSIFLEELQISVTPLSAINKNTLSSSLTDSSNADFSPKNGTLCADQSKPLKYFKDYFKKLCEAHASLNSKKNSLLKRLDSTNAKKSALNAQFYLDAPLLSQNSKSDYFHGFVENLNSANSSVINVLKSSKKIIKLYETKLLFIDSSKRIKNFSSIIQARLSELTHIHFRIENKYKNISNKASFNANLFDKGLNITETSSFSSIDTDSKEFYDKYTTMIIRLKTTTGNVTPILESLLNFVTAFENKALHSEFSLIYSDTITYWDKTNKLAQTHLKKIAIFFEKLNTLTFDSEIEPILPHSQPIELDDFHDNIPLSANQPYGYKLSKNELHKAVQRPRSNSAMSSFNYSGPVNVIKKYSNCMVLKQDDSETNLSPDNTSTSTNDFKISSSTNLSELVLPQFISNTIFKKRFLSPLYRTKTT</sequence>